<dbReference type="Proteomes" id="UP000189818">
    <property type="component" value="Unassembled WGS sequence"/>
</dbReference>
<reference evidence="3" key="1">
    <citation type="submission" date="2017-02" db="EMBL/GenBank/DDBJ databases">
        <authorList>
            <person name="Varghese N."/>
            <person name="Submissions S."/>
        </authorList>
    </citation>
    <scope>NUCLEOTIDE SEQUENCE [LARGE SCALE GENOMIC DNA]</scope>
    <source>
        <strain evidence="3">UM2</strain>
    </source>
</reference>
<keyword evidence="1" id="KW-0175">Coiled coil</keyword>
<dbReference type="EMBL" id="FUYM01000001">
    <property type="protein sequence ID" value="SKB28356.1"/>
    <property type="molecule type" value="Genomic_DNA"/>
</dbReference>
<evidence type="ECO:0008006" key="4">
    <source>
        <dbReference type="Google" id="ProtNLM"/>
    </source>
</evidence>
<gene>
    <name evidence="2" type="ORF">SAMN06295920_101429</name>
</gene>
<keyword evidence="3" id="KW-1185">Reference proteome</keyword>
<accession>A0A1T5A0A3</accession>
<dbReference type="RefSeq" id="WP_079646374.1">
    <property type="nucleotide sequence ID" value="NZ_FUYM01000001.1"/>
</dbReference>
<evidence type="ECO:0000313" key="2">
    <source>
        <dbReference type="EMBL" id="SKB28356.1"/>
    </source>
</evidence>
<name>A0A1T5A0A3_9SPHN</name>
<evidence type="ECO:0000313" key="3">
    <source>
        <dbReference type="Proteomes" id="UP000189818"/>
    </source>
</evidence>
<dbReference type="AlphaFoldDB" id="A0A1T5A0A3"/>
<organism evidence="2 3">
    <name type="scientific">Rhizorhabdus histidinilytica</name>
    <dbReference type="NCBI Taxonomy" id="439228"/>
    <lineage>
        <taxon>Bacteria</taxon>
        <taxon>Pseudomonadati</taxon>
        <taxon>Pseudomonadota</taxon>
        <taxon>Alphaproteobacteria</taxon>
        <taxon>Sphingomonadales</taxon>
        <taxon>Sphingomonadaceae</taxon>
        <taxon>Rhizorhabdus</taxon>
    </lineage>
</organism>
<protein>
    <recommendedName>
        <fullName evidence="4">DUF1192 domain-containing protein</fullName>
    </recommendedName>
</protein>
<sequence>MRPATVNVMRMEPDDLFAKRPDDPVTQLIRQDIDHLSVDELEARISALQGEIERCRTKIKNALNHRATAESLFKR</sequence>
<feature type="coiled-coil region" evidence="1">
    <location>
        <begin position="38"/>
        <end position="65"/>
    </location>
</feature>
<evidence type="ECO:0000256" key="1">
    <source>
        <dbReference type="SAM" id="Coils"/>
    </source>
</evidence>
<dbReference type="OrthoDB" id="7173908at2"/>
<dbReference type="Pfam" id="PF06698">
    <property type="entry name" value="DUF1192"/>
    <property type="match status" value="1"/>
</dbReference>
<dbReference type="InterPro" id="IPR009579">
    <property type="entry name" value="DUF1192"/>
</dbReference>
<dbReference type="STRING" id="439228.SAMN06295920_101429"/>
<proteinExistence type="predicted"/>